<evidence type="ECO:0008006" key="4">
    <source>
        <dbReference type="Google" id="ProtNLM"/>
    </source>
</evidence>
<protein>
    <recommendedName>
        <fullName evidence="4">Phytanoyl-CoA dioxygenase family protein</fullName>
    </recommendedName>
</protein>
<dbReference type="Gene3D" id="2.60.120.620">
    <property type="entry name" value="q2cbj1_9rhob like domain"/>
    <property type="match status" value="1"/>
</dbReference>
<comment type="caution">
    <text evidence="2">The sequence shown here is derived from an EMBL/GenBank/DDBJ whole genome shotgun (WGS) entry which is preliminary data.</text>
</comment>
<keyword evidence="3" id="KW-1185">Reference proteome</keyword>
<dbReference type="SUPFAM" id="SSF51197">
    <property type="entry name" value="Clavaminate synthase-like"/>
    <property type="match status" value="1"/>
</dbReference>
<dbReference type="PANTHER" id="PTHR31630:SF6">
    <property type="entry name" value="PHYTANOYL-COA DIOXYGENASE-RELATED"/>
    <property type="match status" value="1"/>
</dbReference>
<evidence type="ECO:0000256" key="1">
    <source>
        <dbReference type="SAM" id="MobiDB-lite"/>
    </source>
</evidence>
<feature type="region of interest" description="Disordered" evidence="1">
    <location>
        <begin position="29"/>
        <end position="69"/>
    </location>
</feature>
<sequence>MARTPSIFISMRCNAVSNWVEVPVIDVDEEPEEEEPQPGVRRTSCHGDLDQRENERSERREREEGDQFGVRELDGQKRRRLRNEIQVEPPKRCRVASGRHVPVPCSLSSGSAIFGEPNGDFLLHLREQGYAILQGVLGDGSSFMDEFWKAMTLVVPDLDARRPQTWNFPKGFRGIVSSYGLPQADFAWMVRGHPRIRQAFARMFDTDDLVVSLDAVIAQAQNAKSKLPSWLHKDQHPNHKALSIQGVYTYFGSGPHDAGTCVVPGSHKITYPWEGSGTRDHLRAPEDADFRPIKPDVPPDSVVFFNSRLVHASVGGHGNATQSFTRPQPARLGVCVAYAPCARRSEDTRRKKEKAYLQGKCSTHWPCDRFSLKPPMKSFQILKGGQHLPPPPSLTERLSLL</sequence>
<evidence type="ECO:0000313" key="3">
    <source>
        <dbReference type="Proteomes" id="UP001642484"/>
    </source>
</evidence>
<dbReference type="PANTHER" id="PTHR31630">
    <property type="entry name" value="PHYTANOYL-COA DIOXYGENASE-RELATED-RELATED"/>
    <property type="match status" value="1"/>
</dbReference>
<dbReference type="Proteomes" id="UP001642484">
    <property type="component" value="Unassembled WGS sequence"/>
</dbReference>
<evidence type="ECO:0000313" key="2">
    <source>
        <dbReference type="EMBL" id="CAK9020125.1"/>
    </source>
</evidence>
<reference evidence="2 3" key="1">
    <citation type="submission" date="2024-02" db="EMBL/GenBank/DDBJ databases">
        <authorList>
            <person name="Chen Y."/>
            <person name="Shah S."/>
            <person name="Dougan E. K."/>
            <person name="Thang M."/>
            <person name="Chan C."/>
        </authorList>
    </citation>
    <scope>NUCLEOTIDE SEQUENCE [LARGE SCALE GENOMIC DNA]</scope>
</reference>
<organism evidence="2 3">
    <name type="scientific">Durusdinium trenchii</name>
    <dbReference type="NCBI Taxonomy" id="1381693"/>
    <lineage>
        <taxon>Eukaryota</taxon>
        <taxon>Sar</taxon>
        <taxon>Alveolata</taxon>
        <taxon>Dinophyceae</taxon>
        <taxon>Suessiales</taxon>
        <taxon>Symbiodiniaceae</taxon>
        <taxon>Durusdinium</taxon>
    </lineage>
</organism>
<name>A0ABP0K068_9DINO</name>
<gene>
    <name evidence="2" type="ORF">CCMP2556_LOCUS13935</name>
</gene>
<feature type="region of interest" description="Disordered" evidence="1">
    <location>
        <begin position="381"/>
        <end position="401"/>
    </location>
</feature>
<feature type="compositionally biased region" description="Basic and acidic residues" evidence="1">
    <location>
        <begin position="45"/>
        <end position="69"/>
    </location>
</feature>
<proteinExistence type="predicted"/>
<accession>A0ABP0K068</accession>
<dbReference type="EMBL" id="CAXAMN010007047">
    <property type="protein sequence ID" value="CAK9020125.1"/>
    <property type="molecule type" value="Genomic_DNA"/>
</dbReference>